<comment type="subcellular location">
    <subcellularLocation>
        <location evidence="1">Membrane</location>
        <topology evidence="1">Multi-pass membrane protein</topology>
    </subcellularLocation>
</comment>
<sequence>MKNTFKTFINCLCLLPFIGLLGGVLVLDEHVTDGTGAGKTVAFYAIMGLIPLATSLSYWNNRQSLKYCTTDWLVPLFAALGLAITYLNHPVWNTKMVSLVLLVVLYFSLRIFLVQHKANLHVLLLAFMGTGLVEALWGLLQLYGQVPSQHVLFRVTGSFFNPGPYAGYLAMILPMAVYYAIRDSKVIHAPFRRRMRYYYLRWELALSTLIGIVLILPATMSRAAWIAGGIGGIVVILSHLSKHKKHLIGAYLSLYTKKGIVVLATAALVIGIGLVGLYHLKKDSADGRALIWKVSMDIIEEQWLGVGLGYFSGRYGEAQGKYFASGRATEPEKFIAGEPEYAFNEFIQIAVELGVLPFLLLLIVFSYACVVGVRRGKLAVVASLGSLLVFSSMSYPFSLLPFLVALTLLITGCVSVSYQFTYINDFRNMYLFDYRLRRRWNSAAIIISLLASWVVVAYCLSNRYPVYLAHKQWSQARIYYHANAYEEAVKRYRGLLPHLGDQVHYLFEYSQALSKTARYEESIEVIDQATWISGDPMLFVIQGKNFMGMHDYRYADIYFKRAAQRVPHRLYPYYMMAKAYQEAGDLDKAKRMATHVLAKQVKVDSPATREMKAEMTAMIDSMEIENTTIEPVNDDE</sequence>
<dbReference type="PANTHER" id="PTHR37422:SF13">
    <property type="entry name" value="LIPOPOLYSACCHARIDE BIOSYNTHESIS PROTEIN PA4999-RELATED"/>
    <property type="match status" value="1"/>
</dbReference>
<evidence type="ECO:0000256" key="5">
    <source>
        <dbReference type="SAM" id="Phobius"/>
    </source>
</evidence>
<feature type="domain" description="O-antigen ligase-related" evidence="6">
    <location>
        <begin position="209"/>
        <end position="361"/>
    </location>
</feature>
<keyword evidence="2 5" id="KW-0812">Transmembrane</keyword>
<dbReference type="InterPro" id="IPR007016">
    <property type="entry name" value="O-antigen_ligase-rel_domated"/>
</dbReference>
<dbReference type="InterPro" id="IPR051533">
    <property type="entry name" value="WaaL-like"/>
</dbReference>
<dbReference type="SUPFAM" id="SSF48452">
    <property type="entry name" value="TPR-like"/>
    <property type="match status" value="1"/>
</dbReference>
<dbReference type="PANTHER" id="PTHR37422">
    <property type="entry name" value="TEICHURONIC ACID BIOSYNTHESIS PROTEIN TUAE"/>
    <property type="match status" value="1"/>
</dbReference>
<dbReference type="Proteomes" id="UP000198916">
    <property type="component" value="Unassembled WGS sequence"/>
</dbReference>
<feature type="transmembrane region" description="Helical" evidence="5">
    <location>
        <begin position="346"/>
        <end position="371"/>
    </location>
</feature>
<evidence type="ECO:0000256" key="1">
    <source>
        <dbReference type="ARBA" id="ARBA00004141"/>
    </source>
</evidence>
<dbReference type="AlphaFoldDB" id="A0A1H7F3Q3"/>
<evidence type="ECO:0000313" key="8">
    <source>
        <dbReference type="Proteomes" id="UP000198916"/>
    </source>
</evidence>
<dbReference type="STRING" id="332977.SAMN05421740_101184"/>
<feature type="transmembrane region" description="Helical" evidence="5">
    <location>
        <begin position="202"/>
        <end position="218"/>
    </location>
</feature>
<gene>
    <name evidence="7" type="ORF">SAMN05421740_101184</name>
</gene>
<name>A0A1H7F3Q3_9SPHI</name>
<keyword evidence="7" id="KW-0436">Ligase</keyword>
<accession>A0A1H7F3Q3</accession>
<dbReference type="GO" id="GO:0016020">
    <property type="term" value="C:membrane"/>
    <property type="evidence" value="ECO:0007669"/>
    <property type="project" value="UniProtKB-SubCell"/>
</dbReference>
<evidence type="ECO:0000256" key="2">
    <source>
        <dbReference type="ARBA" id="ARBA00022692"/>
    </source>
</evidence>
<dbReference type="Pfam" id="PF04932">
    <property type="entry name" value="Wzy_C"/>
    <property type="match status" value="1"/>
</dbReference>
<organism evidence="7 8">
    <name type="scientific">Parapedobacter koreensis</name>
    <dbReference type="NCBI Taxonomy" id="332977"/>
    <lineage>
        <taxon>Bacteria</taxon>
        <taxon>Pseudomonadati</taxon>
        <taxon>Bacteroidota</taxon>
        <taxon>Sphingobacteriia</taxon>
        <taxon>Sphingobacteriales</taxon>
        <taxon>Sphingobacteriaceae</taxon>
        <taxon>Parapedobacter</taxon>
    </lineage>
</organism>
<feature type="transmembrane region" description="Helical" evidence="5">
    <location>
        <begin position="120"/>
        <end position="143"/>
    </location>
</feature>
<evidence type="ECO:0000259" key="6">
    <source>
        <dbReference type="Pfam" id="PF04932"/>
    </source>
</evidence>
<feature type="transmembrane region" description="Helical" evidence="5">
    <location>
        <begin position="224"/>
        <end position="240"/>
    </location>
</feature>
<dbReference type="OrthoDB" id="1454576at2"/>
<evidence type="ECO:0000256" key="4">
    <source>
        <dbReference type="ARBA" id="ARBA00023136"/>
    </source>
</evidence>
<evidence type="ECO:0000256" key="3">
    <source>
        <dbReference type="ARBA" id="ARBA00022989"/>
    </source>
</evidence>
<dbReference type="InterPro" id="IPR011990">
    <property type="entry name" value="TPR-like_helical_dom_sf"/>
</dbReference>
<feature type="transmembrane region" description="Helical" evidence="5">
    <location>
        <begin position="260"/>
        <end position="280"/>
    </location>
</feature>
<feature type="transmembrane region" description="Helical" evidence="5">
    <location>
        <begin position="42"/>
        <end position="60"/>
    </location>
</feature>
<feature type="transmembrane region" description="Helical" evidence="5">
    <location>
        <begin position="163"/>
        <end position="181"/>
    </location>
</feature>
<feature type="transmembrane region" description="Helical" evidence="5">
    <location>
        <begin position="378"/>
        <end position="396"/>
    </location>
</feature>
<feature type="transmembrane region" description="Helical" evidence="5">
    <location>
        <begin position="440"/>
        <end position="458"/>
    </location>
</feature>
<feature type="transmembrane region" description="Helical" evidence="5">
    <location>
        <begin position="95"/>
        <end position="113"/>
    </location>
</feature>
<dbReference type="Gene3D" id="1.25.40.10">
    <property type="entry name" value="Tetratricopeptide repeat domain"/>
    <property type="match status" value="1"/>
</dbReference>
<dbReference type="EMBL" id="FNZR01000001">
    <property type="protein sequence ID" value="SEK20007.1"/>
    <property type="molecule type" value="Genomic_DNA"/>
</dbReference>
<dbReference type="RefSeq" id="WP_090602050.1">
    <property type="nucleotide sequence ID" value="NZ_FNZR01000001.1"/>
</dbReference>
<keyword evidence="3 5" id="KW-1133">Transmembrane helix</keyword>
<dbReference type="GO" id="GO:0016874">
    <property type="term" value="F:ligase activity"/>
    <property type="evidence" value="ECO:0007669"/>
    <property type="project" value="UniProtKB-KW"/>
</dbReference>
<keyword evidence="4 5" id="KW-0472">Membrane</keyword>
<protein>
    <submittedName>
        <fullName evidence="7">O-antigen ligase</fullName>
    </submittedName>
</protein>
<proteinExistence type="predicted"/>
<evidence type="ECO:0000313" key="7">
    <source>
        <dbReference type="EMBL" id="SEK20007.1"/>
    </source>
</evidence>
<reference evidence="8" key="1">
    <citation type="submission" date="2016-10" db="EMBL/GenBank/DDBJ databases">
        <authorList>
            <person name="Varghese N."/>
            <person name="Submissions S."/>
        </authorList>
    </citation>
    <scope>NUCLEOTIDE SEQUENCE [LARGE SCALE GENOMIC DNA]</scope>
    <source>
        <strain evidence="8">Jip14</strain>
    </source>
</reference>
<feature type="transmembrane region" description="Helical" evidence="5">
    <location>
        <begin position="402"/>
        <end position="420"/>
    </location>
</feature>
<feature type="transmembrane region" description="Helical" evidence="5">
    <location>
        <begin position="72"/>
        <end position="89"/>
    </location>
</feature>
<keyword evidence="8" id="KW-1185">Reference proteome</keyword>